<dbReference type="InterPro" id="IPR000504">
    <property type="entry name" value="RRM_dom"/>
</dbReference>
<evidence type="ECO:0000256" key="7">
    <source>
        <dbReference type="SAM" id="MobiDB-lite"/>
    </source>
</evidence>
<dbReference type="GeneID" id="106663601"/>
<evidence type="ECO:0000256" key="3">
    <source>
        <dbReference type="ARBA" id="ARBA00022737"/>
    </source>
</evidence>
<evidence type="ECO:0000256" key="5">
    <source>
        <dbReference type="ARBA" id="ARBA00023242"/>
    </source>
</evidence>
<keyword evidence="5" id="KW-0539">Nucleus</keyword>
<feature type="domain" description="RRM" evidence="8">
    <location>
        <begin position="616"/>
        <end position="699"/>
    </location>
</feature>
<dbReference type="InterPro" id="IPR034423">
    <property type="entry name" value="RBM19_RRM5"/>
</dbReference>
<feature type="domain" description="RRM" evidence="8">
    <location>
        <begin position="720"/>
        <end position="800"/>
    </location>
</feature>
<dbReference type="OMA" id="FNNTCIQ"/>
<dbReference type="InterPro" id="IPR034420">
    <property type="entry name" value="RBM19_RRM4"/>
</dbReference>
<dbReference type="CDD" id="cd12569">
    <property type="entry name" value="RRM4_RBM19"/>
    <property type="match status" value="1"/>
</dbReference>
<reference evidence="9" key="1">
    <citation type="submission" date="2022-01" db="UniProtKB">
        <authorList>
            <consortium name="EnsemblMetazoa"/>
        </authorList>
    </citation>
    <scope>IDENTIFICATION</scope>
</reference>
<dbReference type="RefSeq" id="XP_014244006.1">
    <property type="nucleotide sequence ID" value="XM_014388520.2"/>
</dbReference>
<evidence type="ECO:0000256" key="6">
    <source>
        <dbReference type="PROSITE-ProRule" id="PRU00176"/>
    </source>
</evidence>
<feature type="region of interest" description="Disordered" evidence="7">
    <location>
        <begin position="820"/>
        <end position="841"/>
    </location>
</feature>
<dbReference type="CDD" id="cd12571">
    <property type="entry name" value="RRM6_RBM19"/>
    <property type="match status" value="1"/>
</dbReference>
<dbReference type="FunFam" id="3.30.70.330:FF:000738">
    <property type="entry name" value="RNA-binding motif protein 19"/>
    <property type="match status" value="1"/>
</dbReference>
<feature type="region of interest" description="Disordered" evidence="7">
    <location>
        <begin position="93"/>
        <end position="135"/>
    </location>
</feature>
<dbReference type="AlphaFoldDB" id="A0A8I6RFP9"/>
<evidence type="ECO:0000256" key="4">
    <source>
        <dbReference type="ARBA" id="ARBA00022884"/>
    </source>
</evidence>
<dbReference type="InterPro" id="IPR034421">
    <property type="entry name" value="RBM19_RRM6"/>
</dbReference>
<dbReference type="OrthoDB" id="439639at2759"/>
<comment type="subcellular location">
    <subcellularLocation>
        <location evidence="1">Nucleus</location>
    </subcellularLocation>
</comment>
<evidence type="ECO:0000256" key="2">
    <source>
        <dbReference type="ARBA" id="ARBA00008033"/>
    </source>
</evidence>
<dbReference type="PROSITE" id="PS50102">
    <property type="entry name" value="RRM"/>
    <property type="match status" value="6"/>
</dbReference>
<dbReference type="Gene3D" id="3.30.70.330">
    <property type="match status" value="6"/>
</dbReference>
<dbReference type="Pfam" id="PF00076">
    <property type="entry name" value="RRM_1"/>
    <property type="match status" value="6"/>
</dbReference>
<feature type="domain" description="RRM" evidence="8">
    <location>
        <begin position="328"/>
        <end position="406"/>
    </location>
</feature>
<evidence type="ECO:0000313" key="10">
    <source>
        <dbReference type="Proteomes" id="UP000494040"/>
    </source>
</evidence>
<organism evidence="9 10">
    <name type="scientific">Cimex lectularius</name>
    <name type="common">Bed bug</name>
    <name type="synonym">Acanthia lectularia</name>
    <dbReference type="NCBI Taxonomy" id="79782"/>
    <lineage>
        <taxon>Eukaryota</taxon>
        <taxon>Metazoa</taxon>
        <taxon>Ecdysozoa</taxon>
        <taxon>Arthropoda</taxon>
        <taxon>Hexapoda</taxon>
        <taxon>Insecta</taxon>
        <taxon>Pterygota</taxon>
        <taxon>Neoptera</taxon>
        <taxon>Paraneoptera</taxon>
        <taxon>Hemiptera</taxon>
        <taxon>Heteroptera</taxon>
        <taxon>Panheteroptera</taxon>
        <taxon>Cimicomorpha</taxon>
        <taxon>Cimicidae</taxon>
        <taxon>Cimex</taxon>
    </lineage>
</organism>
<feature type="compositionally biased region" description="Polar residues" evidence="7">
    <location>
        <begin position="93"/>
        <end position="106"/>
    </location>
</feature>
<sequence>MSRIIVKNLPDFADTAQIKQKFQELGRVTDVQLKYTKSGKFRKFGFIGYENEADAKAAIEHFNKTYIGTSQIQVELCSDLGDTNKPRAWSKYATESSTFKKLNPNESAKENRAKEAKLKEKKEKKKKKGPIQDEELVEQLKKHKDDHEFMQFMELHGKVDKLVGIDSDEEEEKEVEEGKKENVDEEESKKLANDKGLSDLEYLKAKMKGTAILTEPKQEKTEEKPKFFTLKISNLPYKAKRKDIEEMLHSVHIDSLRLPKQKGIAFVGFKTEKQMKQALIFNKTFLNGHRIQITEHKKNKEEEVSSVPKKWQKQESEMDSVESIAESGRIFVRNLPYTVSEDDLQAAFGKFGQISELVYPVDRTTREHKGYALVTYLFPQDAASAFGELDGNVFHGRMLHLLPAKSKDDIEEAEDESSNFKKKKMKNLKKQSGFSHTWNSLFLDINAVADVIAEKYNATKEEVLTGSNAAVRMALAETQLVAETKQFLVDNGVQLDSFNQEVKSRSKTVILVKNLPAKTTASEIRELFIKYGELGRVILPPSGITGIVEFLEPSEAKIAFRKLAYSKFKHLPLYLEWAPEDSLKVKVKNEKDENEDSKVNVKKEEDEEELIPEEDTVLFVKNLNFDATEEDLRKHFEEVGKLASVTVARKKDPKKPGATLSMGYGFVQFYHKSALDEALKRLQGTTLMGHQLELKRSNRTLKDTETVKRKFTNMSKQTGTKILVRNIPFQATTAEISELFKTFGELKFVRLPKKLVGTGSHRGFAFVEFMTKQDAKRAMESLGQSTHLLGRRLVLEWAETEEDVNQLRIKTAKHFHQDSNKRMKFDSAAGKERDEEAEMEF</sequence>
<feature type="compositionally biased region" description="Basic and acidic residues" evidence="7">
    <location>
        <begin position="176"/>
        <end position="191"/>
    </location>
</feature>
<dbReference type="GO" id="GO:0005730">
    <property type="term" value="C:nucleolus"/>
    <property type="evidence" value="ECO:0007669"/>
    <property type="project" value="TreeGrafter"/>
</dbReference>
<feature type="compositionally biased region" description="Basic and acidic residues" evidence="7">
    <location>
        <begin position="820"/>
        <end position="834"/>
    </location>
</feature>
<evidence type="ECO:0000259" key="8">
    <source>
        <dbReference type="PROSITE" id="PS50102"/>
    </source>
</evidence>
<comment type="similarity">
    <text evidence="2">Belongs to the RRM MRD1 family.</text>
</comment>
<feature type="domain" description="RRM" evidence="8">
    <location>
        <begin position="2"/>
        <end position="79"/>
    </location>
</feature>
<evidence type="ECO:0000313" key="9">
    <source>
        <dbReference type="EnsemblMetazoa" id="XP_014244006.1"/>
    </source>
</evidence>
<dbReference type="InterPro" id="IPR035979">
    <property type="entry name" value="RBD_domain_sf"/>
</dbReference>
<keyword evidence="4 6" id="KW-0694">RNA-binding</keyword>
<dbReference type="SMART" id="SM00360">
    <property type="entry name" value="RRM"/>
    <property type="match status" value="6"/>
</dbReference>
<proteinExistence type="inferred from homology"/>
<dbReference type="PANTHER" id="PTHR48039">
    <property type="entry name" value="RNA-BINDING MOTIF PROTEIN 14B"/>
    <property type="match status" value="1"/>
</dbReference>
<dbReference type="Proteomes" id="UP000494040">
    <property type="component" value="Unassembled WGS sequence"/>
</dbReference>
<feature type="region of interest" description="Disordered" evidence="7">
    <location>
        <begin position="168"/>
        <end position="191"/>
    </location>
</feature>
<dbReference type="PANTHER" id="PTHR48039:SF5">
    <property type="entry name" value="RNA-BINDING PROTEIN 28"/>
    <property type="match status" value="1"/>
</dbReference>
<dbReference type="InterPro" id="IPR012677">
    <property type="entry name" value="Nucleotide-bd_a/b_plait_sf"/>
</dbReference>
<dbReference type="GO" id="GO:0003729">
    <property type="term" value="F:mRNA binding"/>
    <property type="evidence" value="ECO:0007669"/>
    <property type="project" value="TreeGrafter"/>
</dbReference>
<evidence type="ECO:0000256" key="1">
    <source>
        <dbReference type="ARBA" id="ARBA00004123"/>
    </source>
</evidence>
<keyword evidence="10" id="KW-1185">Reference proteome</keyword>
<accession>A0A8I6RFP9</accession>
<feature type="domain" description="RRM" evidence="8">
    <location>
        <begin position="508"/>
        <end position="580"/>
    </location>
</feature>
<dbReference type="SUPFAM" id="SSF54928">
    <property type="entry name" value="RNA-binding domain, RBD"/>
    <property type="match status" value="5"/>
</dbReference>
<dbReference type="CDD" id="cd12318">
    <property type="entry name" value="RRM5_RBM19_like"/>
    <property type="match status" value="1"/>
</dbReference>
<dbReference type="FunFam" id="3.30.70.330:FF:000277">
    <property type="entry name" value="RNA binding motif protein 19"/>
    <property type="match status" value="1"/>
</dbReference>
<dbReference type="EnsemblMetazoa" id="XM_014388520.2">
    <property type="protein sequence ID" value="XP_014244006.1"/>
    <property type="gene ID" value="LOC106663601"/>
</dbReference>
<name>A0A8I6RFP9_CIMLE</name>
<feature type="domain" description="RRM" evidence="8">
    <location>
        <begin position="228"/>
        <end position="298"/>
    </location>
</feature>
<dbReference type="InterPro" id="IPR051945">
    <property type="entry name" value="RRM_MRD1_RNA_proc_ribogen"/>
</dbReference>
<feature type="compositionally biased region" description="Basic and acidic residues" evidence="7">
    <location>
        <begin position="107"/>
        <end position="121"/>
    </location>
</feature>
<protein>
    <recommendedName>
        <fullName evidence="8">RRM domain-containing protein</fullName>
    </recommendedName>
</protein>
<dbReference type="KEGG" id="clec:106663601"/>
<keyword evidence="3" id="KW-0677">Repeat</keyword>